<evidence type="ECO:0000256" key="1">
    <source>
        <dbReference type="PROSITE-ProRule" id="PRU00339"/>
    </source>
</evidence>
<proteinExistence type="predicted"/>
<dbReference type="PANTHER" id="PTHR46014:SF1">
    <property type="entry name" value="TETRATRICOPEPTIDE REPEAT PROTEIN 1"/>
    <property type="match status" value="1"/>
</dbReference>
<evidence type="ECO:0000313" key="3">
    <source>
        <dbReference type="Proteomes" id="UP000019118"/>
    </source>
</evidence>
<keyword evidence="3" id="KW-1185">Reference proteome</keyword>
<dbReference type="Gene3D" id="1.25.40.10">
    <property type="entry name" value="Tetratricopeptide repeat domain"/>
    <property type="match status" value="1"/>
</dbReference>
<dbReference type="CTD" id="7265"/>
<dbReference type="AlphaFoldDB" id="A0AAR5PSP7"/>
<dbReference type="PROSITE" id="PS50005">
    <property type="entry name" value="TPR"/>
    <property type="match status" value="1"/>
</dbReference>
<keyword evidence="1" id="KW-0802">TPR repeat</keyword>
<evidence type="ECO:0008006" key="4">
    <source>
        <dbReference type="Google" id="ProtNLM"/>
    </source>
</evidence>
<dbReference type="Proteomes" id="UP000019118">
    <property type="component" value="Unassembled WGS sequence"/>
</dbReference>
<dbReference type="PANTHER" id="PTHR46014">
    <property type="entry name" value="TETRATRICOPEPTIDE REPEAT PROTEIN 1"/>
    <property type="match status" value="1"/>
</dbReference>
<dbReference type="InterPro" id="IPR019734">
    <property type="entry name" value="TPR_rpt"/>
</dbReference>
<accession>A0AAR5PSP7</accession>
<dbReference type="SUPFAM" id="SSF48452">
    <property type="entry name" value="TPR-like"/>
    <property type="match status" value="1"/>
</dbReference>
<feature type="repeat" description="TPR" evidence="1">
    <location>
        <begin position="166"/>
        <end position="199"/>
    </location>
</feature>
<protein>
    <recommendedName>
        <fullName evidence="4">Tetratricopeptide repeat protein 1</fullName>
    </recommendedName>
</protein>
<dbReference type="KEGG" id="dpa:109540212"/>
<dbReference type="SMART" id="SM00028">
    <property type="entry name" value="TPR"/>
    <property type="match status" value="3"/>
</dbReference>
<dbReference type="InterPro" id="IPR011990">
    <property type="entry name" value="TPR-like_helical_dom_sf"/>
</dbReference>
<organism evidence="2 3">
    <name type="scientific">Dendroctonus ponderosae</name>
    <name type="common">Mountain pine beetle</name>
    <dbReference type="NCBI Taxonomy" id="77166"/>
    <lineage>
        <taxon>Eukaryota</taxon>
        <taxon>Metazoa</taxon>
        <taxon>Ecdysozoa</taxon>
        <taxon>Arthropoda</taxon>
        <taxon>Hexapoda</taxon>
        <taxon>Insecta</taxon>
        <taxon>Pterygota</taxon>
        <taxon>Neoptera</taxon>
        <taxon>Endopterygota</taxon>
        <taxon>Coleoptera</taxon>
        <taxon>Polyphaga</taxon>
        <taxon>Cucujiformia</taxon>
        <taxon>Curculionidae</taxon>
        <taxon>Scolytinae</taxon>
        <taxon>Dendroctonus</taxon>
    </lineage>
</organism>
<dbReference type="InterPro" id="IPR052769">
    <property type="entry name" value="TPR_domain_protein"/>
</dbReference>
<name>A0AAR5PSP7_DENPD</name>
<sequence>MASKPSVGIPASEEIVDEITKDLENTLEINKDCTNPLDAEQKPETNCIPEDFESSDVEAAAASLPDDYVDEDKLKELELTLSDEEKVEQHKKALNFKAEGNEEFKQERYVESIVLYTSGLRICPLELHSDRSVLYANRAAAKAKLDRKLSAIEDCTKAIDLNNAYLKAYLRRAKLYEEADKLEESLADYNKIIELDPGNRDANEAKVRLPPIINEKNEKLKEEMLGKLKDLGNIVLRPFGLSTDNFKLTQDPNTGGYSVNFSQGGK</sequence>
<dbReference type="RefSeq" id="XP_019764038.1">
    <property type="nucleotide sequence ID" value="XM_019908479.2"/>
</dbReference>
<dbReference type="Pfam" id="PF13181">
    <property type="entry name" value="TPR_8"/>
    <property type="match status" value="1"/>
</dbReference>
<reference evidence="3" key="1">
    <citation type="journal article" date="2013" name="Genome Biol.">
        <title>Draft genome of the mountain pine beetle, Dendroctonus ponderosae Hopkins, a major forest pest.</title>
        <authorList>
            <person name="Keeling C.I."/>
            <person name="Yuen M.M."/>
            <person name="Liao N.Y."/>
            <person name="Docking T.R."/>
            <person name="Chan S.K."/>
            <person name="Taylor G.A."/>
            <person name="Palmquist D.L."/>
            <person name="Jackman S.D."/>
            <person name="Nguyen A."/>
            <person name="Li M."/>
            <person name="Henderson H."/>
            <person name="Janes J.K."/>
            <person name="Zhao Y."/>
            <person name="Pandoh P."/>
            <person name="Moore R."/>
            <person name="Sperling F.A."/>
            <person name="Huber D.P."/>
            <person name="Birol I."/>
            <person name="Jones S.J."/>
            <person name="Bohlmann J."/>
        </authorList>
    </citation>
    <scope>NUCLEOTIDE SEQUENCE</scope>
</reference>
<reference evidence="2" key="2">
    <citation type="submission" date="2024-08" db="UniProtKB">
        <authorList>
            <consortium name="EnsemblMetazoa"/>
        </authorList>
    </citation>
    <scope>IDENTIFICATION</scope>
</reference>
<dbReference type="GeneID" id="109540212"/>
<dbReference type="EnsemblMetazoa" id="XM_019908479.1">
    <property type="protein sequence ID" value="XP_019764038.1"/>
    <property type="gene ID" value="LOC109540212"/>
</dbReference>
<evidence type="ECO:0000313" key="2">
    <source>
        <dbReference type="EnsemblMetazoa" id="XP_019764038.1"/>
    </source>
</evidence>